<evidence type="ECO:0000313" key="1">
    <source>
        <dbReference type="EMBL" id="MBP1852293.1"/>
    </source>
</evidence>
<evidence type="ECO:0000313" key="2">
    <source>
        <dbReference type="Proteomes" id="UP000759443"/>
    </source>
</evidence>
<dbReference type="EMBL" id="JAGGJU010000010">
    <property type="protein sequence ID" value="MBP1852293.1"/>
    <property type="molecule type" value="Genomic_DNA"/>
</dbReference>
<gene>
    <name evidence="1" type="ORF">J2Z17_003748</name>
</gene>
<reference evidence="1 2" key="1">
    <citation type="submission" date="2021-03" db="EMBL/GenBank/DDBJ databases">
        <title>Genomic Encyclopedia of Type Strains, Phase IV (KMG-IV): sequencing the most valuable type-strain genomes for metagenomic binning, comparative biology and taxonomic classification.</title>
        <authorList>
            <person name="Goeker M."/>
        </authorList>
    </citation>
    <scope>NUCLEOTIDE SEQUENCE [LARGE SCALE GENOMIC DNA]</scope>
    <source>
        <strain evidence="1 2">DSM 21600</strain>
    </source>
</reference>
<name>A0ABS4E2Y6_9HYPH</name>
<dbReference type="CDD" id="cd16441">
    <property type="entry name" value="beta_Kdo_transferase_KpsS"/>
    <property type="match status" value="1"/>
</dbReference>
<sequence>MAKRVENGGGQVYKINVSIGDAVFWSPRGADWFKGKDTDWPTFLRGYIRQNAITDILMLGDGRPRHAAAVDIARELGVKAHIFEHGYLRPDWLTIEPFGMSSESLFPDQPSEIRALAARAVPPPPHAPFRYSFLTYALFDLAYHLPNVFLGWLVHPHYTTHGAVHPLVEYAGWLGKAFSRSRRRRVAAERAARYLSDGSAYYLFPLQLPGDYQILRHAPIGDHFKIVEAVIRSFARSAPGRTRLLFKIHPIDNGLSDWERCIRDVASTCGIGARVDVIDGGDLDSLVGACAGVVTINSTVGLTAILAGCPVIALGAAIYDIPGLTAQTDLATFWNTPVKPDSDLAAAFRQALTATVQVPGGFIGQQAMATGAKGIVERMTGDDSWTDEDARQRRRTYRYESELLALLDV</sequence>
<dbReference type="Proteomes" id="UP000759443">
    <property type="component" value="Unassembled WGS sequence"/>
</dbReference>
<keyword evidence="2" id="KW-1185">Reference proteome</keyword>
<organism evidence="1 2">
    <name type="scientific">Rhizobium halophytocola</name>
    <dbReference type="NCBI Taxonomy" id="735519"/>
    <lineage>
        <taxon>Bacteria</taxon>
        <taxon>Pseudomonadati</taxon>
        <taxon>Pseudomonadota</taxon>
        <taxon>Alphaproteobacteria</taxon>
        <taxon>Hyphomicrobiales</taxon>
        <taxon>Rhizobiaceae</taxon>
        <taxon>Rhizobium/Agrobacterium group</taxon>
        <taxon>Rhizobium</taxon>
    </lineage>
</organism>
<dbReference type="Pfam" id="PF05159">
    <property type="entry name" value="Capsule_synth"/>
    <property type="match status" value="1"/>
</dbReference>
<protein>
    <submittedName>
        <fullName evidence="1">Capsular polysaccharide export protein</fullName>
    </submittedName>
</protein>
<comment type="caution">
    <text evidence="1">The sequence shown here is derived from an EMBL/GenBank/DDBJ whole genome shotgun (WGS) entry which is preliminary data.</text>
</comment>
<dbReference type="RefSeq" id="WP_342454429.1">
    <property type="nucleotide sequence ID" value="NZ_JAGGJU010000010.1"/>
</dbReference>
<proteinExistence type="predicted"/>
<dbReference type="InterPro" id="IPR007833">
    <property type="entry name" value="Capsule_polysaccharide_synth"/>
</dbReference>
<accession>A0ABS4E2Y6</accession>